<reference evidence="1" key="1">
    <citation type="submission" date="2018-05" db="EMBL/GenBank/DDBJ databases">
        <authorList>
            <person name="Lanie J.A."/>
            <person name="Ng W.-L."/>
            <person name="Kazmierczak K.M."/>
            <person name="Andrzejewski T.M."/>
            <person name="Davidsen T.M."/>
            <person name="Wayne K.J."/>
            <person name="Tettelin H."/>
            <person name="Glass J.I."/>
            <person name="Rusch D."/>
            <person name="Podicherti R."/>
            <person name="Tsui H.-C.T."/>
            <person name="Winkler M.E."/>
        </authorList>
    </citation>
    <scope>NUCLEOTIDE SEQUENCE</scope>
</reference>
<proteinExistence type="predicted"/>
<sequence length="300" mass="32492">MARSTAVFSVILTLAWLMAPRATLSQMPDHADQGHSHAGEAVSCTTLASPPWTGLPNVDREQFAALREAVSGLETPEAARAAGFNPALGDIPGMGVHYVHSARSRDGVQRNAPDHLLFVEIDGRERLVGAAYAFVDVPETEIPIPFESELAKWHDHPEFADEGRTLHMLHTWFIPSSNGPFAGLNFWLPYLTAGVAPPSSCWMADEADADRIRNVSFALVPPRARPGQSAPPATEPSAERVKILAALDFAARALDHDGWVEAADSFLADLSESERMRVALTLRALMQAQMSSAERGVGRN</sequence>
<evidence type="ECO:0000313" key="1">
    <source>
        <dbReference type="EMBL" id="SVB07616.1"/>
    </source>
</evidence>
<accession>A0A382B1B7</accession>
<name>A0A382B1B7_9ZZZZ</name>
<dbReference type="AlphaFoldDB" id="A0A382B1B7"/>
<gene>
    <name evidence="1" type="ORF">METZ01_LOCUS160470</name>
</gene>
<organism evidence="1">
    <name type="scientific">marine metagenome</name>
    <dbReference type="NCBI Taxonomy" id="408172"/>
    <lineage>
        <taxon>unclassified sequences</taxon>
        <taxon>metagenomes</taxon>
        <taxon>ecological metagenomes</taxon>
    </lineage>
</organism>
<protein>
    <submittedName>
        <fullName evidence="1">Uncharacterized protein</fullName>
    </submittedName>
</protein>
<dbReference type="EMBL" id="UINC01027778">
    <property type="protein sequence ID" value="SVB07616.1"/>
    <property type="molecule type" value="Genomic_DNA"/>
</dbReference>